<keyword evidence="11" id="KW-1185">Reference proteome</keyword>
<dbReference type="SUPFAM" id="SSF52129">
    <property type="entry name" value="Caspase-like"/>
    <property type="match status" value="1"/>
</dbReference>
<reference evidence="11" key="1">
    <citation type="submission" date="2003-08" db="EMBL/GenBank/DDBJ databases">
        <authorList>
            <person name="Birren B."/>
            <person name="Nusbaum C."/>
            <person name="Abebe A."/>
            <person name="Abouelleil A."/>
            <person name="Adekoya E."/>
            <person name="Ait-zahra M."/>
            <person name="Allen N."/>
            <person name="Allen T."/>
            <person name="An P."/>
            <person name="Anderson M."/>
            <person name="Anderson S."/>
            <person name="Arachchi H."/>
            <person name="Armbruster J."/>
            <person name="Bachantsang P."/>
            <person name="Baldwin J."/>
            <person name="Barry A."/>
            <person name="Bayul T."/>
            <person name="Blitshsteyn B."/>
            <person name="Bloom T."/>
            <person name="Blye J."/>
            <person name="Boguslavskiy L."/>
            <person name="Borowsky M."/>
            <person name="Boukhgalter B."/>
            <person name="Brunache A."/>
            <person name="Butler J."/>
            <person name="Calixte N."/>
            <person name="Calvo S."/>
            <person name="Camarata J."/>
            <person name="Campo K."/>
            <person name="Chang J."/>
            <person name="Cheshatsang Y."/>
            <person name="Citroen M."/>
            <person name="Collymore A."/>
            <person name="Considine T."/>
            <person name="Cook A."/>
            <person name="Cooke P."/>
            <person name="Corum B."/>
            <person name="Cuomo C."/>
            <person name="David R."/>
            <person name="Dawoe T."/>
            <person name="Degray S."/>
            <person name="Dodge S."/>
            <person name="Dooley K."/>
            <person name="Dorje P."/>
            <person name="Dorjee K."/>
            <person name="Dorris L."/>
            <person name="Duffey N."/>
            <person name="Dupes A."/>
            <person name="Elkins T."/>
            <person name="Engels R."/>
            <person name="Erickson J."/>
            <person name="Farina A."/>
            <person name="Faro S."/>
            <person name="Ferreira P."/>
            <person name="Fischer H."/>
            <person name="Fitzgerald M."/>
            <person name="Foley K."/>
            <person name="Gage D."/>
            <person name="Galagan J."/>
            <person name="Gearin G."/>
            <person name="Gnerre S."/>
            <person name="Gnirke A."/>
            <person name="Goyette A."/>
            <person name="Graham J."/>
            <person name="Grandbois E."/>
            <person name="Gyaltsen K."/>
            <person name="Hafez N."/>
            <person name="Hagopian D."/>
            <person name="Hagos B."/>
            <person name="Hall J."/>
            <person name="Hatcher B."/>
            <person name="Heller A."/>
            <person name="Higgins H."/>
            <person name="Honan T."/>
            <person name="Horn A."/>
            <person name="Houde N."/>
            <person name="Hughes L."/>
            <person name="Hulme W."/>
            <person name="Husby E."/>
            <person name="Iliev I."/>
            <person name="Jaffe D."/>
            <person name="Jones C."/>
            <person name="Kamal M."/>
            <person name="Kamat A."/>
            <person name="Kamvysselis M."/>
            <person name="Karlsson E."/>
            <person name="Kells C."/>
            <person name="Kieu A."/>
            <person name="Kisner P."/>
            <person name="Kodira C."/>
            <person name="Kulbokas E."/>
            <person name="Labutti K."/>
            <person name="Lama D."/>
            <person name="Landers T."/>
            <person name="Leger J."/>
            <person name="Levine S."/>
            <person name="Lewis D."/>
            <person name="Lewis T."/>
            <person name="Lindblad-toh K."/>
            <person name="Liu X."/>
            <person name="Lokyitsang T."/>
            <person name="Lokyitsang Y."/>
            <person name="Lucien O."/>
            <person name="Lui A."/>
            <person name="Ma L.J."/>
            <person name="Mabbitt R."/>
            <person name="Macdonald J."/>
            <person name="Maclean C."/>
            <person name="Major J."/>
            <person name="Manning J."/>
            <person name="Marabella R."/>
            <person name="Maru K."/>
            <person name="Matthews C."/>
            <person name="Mauceli E."/>
            <person name="Mccarthy M."/>
            <person name="Mcdonough S."/>
            <person name="Mcghee T."/>
            <person name="Meldrim J."/>
            <person name="Meneus L."/>
            <person name="Mesirov J."/>
            <person name="Mihalev A."/>
            <person name="Mihova T."/>
            <person name="Mikkelsen T."/>
            <person name="Mlenga V."/>
            <person name="Moru K."/>
            <person name="Mozes J."/>
            <person name="Mulrain L."/>
            <person name="Munson G."/>
            <person name="Naylor J."/>
            <person name="Newes C."/>
            <person name="Nguyen C."/>
            <person name="Nguyen N."/>
            <person name="Nguyen T."/>
            <person name="Nicol R."/>
            <person name="Nielsen C."/>
            <person name="Nizzari M."/>
            <person name="Norbu C."/>
            <person name="Norbu N."/>
            <person name="O'donnell P."/>
            <person name="Okoawo O."/>
            <person name="O'leary S."/>
            <person name="Omotosho B."/>
            <person name="O'neill K."/>
            <person name="Osman S."/>
            <person name="Parker S."/>
            <person name="Perrin D."/>
            <person name="Phunkhang P."/>
            <person name="Piqani B."/>
            <person name="Purcell S."/>
            <person name="Rachupka T."/>
            <person name="Ramasamy U."/>
            <person name="Rameau R."/>
            <person name="Ray V."/>
            <person name="Raymond C."/>
            <person name="Retta R."/>
            <person name="Richardson S."/>
            <person name="Rise C."/>
            <person name="Rodriguez J."/>
            <person name="Rogers J."/>
            <person name="Rogov P."/>
            <person name="Rutman M."/>
            <person name="Schupbach R."/>
            <person name="Seaman C."/>
            <person name="Settipalli S."/>
            <person name="Sharpe T."/>
            <person name="Sheridan J."/>
            <person name="Sherpa N."/>
            <person name="Shi J."/>
            <person name="Smirnov S."/>
            <person name="Smith C."/>
            <person name="Sougnez C."/>
            <person name="Spencer B."/>
            <person name="Stalker J."/>
            <person name="Stange-thomann N."/>
            <person name="Stavropoulos S."/>
            <person name="Stetson K."/>
            <person name="Stone C."/>
            <person name="Stone S."/>
            <person name="Stubbs M."/>
            <person name="Talamas J."/>
            <person name="Tchuinga P."/>
            <person name="Tenzing P."/>
            <person name="Tesfaye S."/>
            <person name="Theodore J."/>
            <person name="Thoulutsang Y."/>
            <person name="Topham K."/>
            <person name="Towey S."/>
            <person name="Tsamla T."/>
            <person name="Tsomo N."/>
            <person name="Vallee D."/>
            <person name="Vassiliev H."/>
            <person name="Venkataraman V."/>
            <person name="Vinson J."/>
            <person name="Vo A."/>
            <person name="Wade C."/>
            <person name="Wang S."/>
            <person name="Wangchuk T."/>
            <person name="Wangdi T."/>
            <person name="Whittaker C."/>
            <person name="Wilkinson J."/>
            <person name="Wu Y."/>
            <person name="Wyman D."/>
            <person name="Yadav S."/>
            <person name="Yang S."/>
            <person name="Yang X."/>
            <person name="Yeager S."/>
            <person name="Yee E."/>
            <person name="Young G."/>
            <person name="Zainoun J."/>
            <person name="Zembeck L."/>
            <person name="Zimmer A."/>
            <person name="Zody M."/>
            <person name="Lander E."/>
        </authorList>
    </citation>
    <scope>NUCLEOTIDE SEQUENCE [LARGE SCALE GENOMIC DNA]</scope>
</reference>
<accession>H2YT45</accession>
<keyword evidence="8" id="KW-0865">Zymogen</keyword>
<keyword evidence="4" id="KW-0645">Protease</keyword>
<dbReference type="PANTHER" id="PTHR10454:SF206">
    <property type="entry name" value="CASPASE-6"/>
    <property type="match status" value="1"/>
</dbReference>
<evidence type="ECO:0000259" key="9">
    <source>
        <dbReference type="PROSITE" id="PS50208"/>
    </source>
</evidence>
<evidence type="ECO:0000256" key="3">
    <source>
        <dbReference type="ARBA" id="ARBA00022490"/>
    </source>
</evidence>
<evidence type="ECO:0000256" key="4">
    <source>
        <dbReference type="ARBA" id="ARBA00022670"/>
    </source>
</evidence>
<dbReference type="STRING" id="51511.ENSCSAVP00000008505"/>
<evidence type="ECO:0000256" key="6">
    <source>
        <dbReference type="ARBA" id="ARBA00022801"/>
    </source>
</evidence>
<sequence length="262" mass="28933">MGESPPLQVNENNNTGPRVAIDAHGAGEAQQIFSLGDATKEASSKVEYYQMNRAKRGMAIIINNENFHYTTRMNKRSGTDVDARNLNRICLKLGFDVQVYKDLKCIDLLQVVDNVARKDHTGSDCCFFAFLSHGDDGVVYGTDGIVQIKVIVDQFRGDTCPTLVGKPKIFMFQACRGTDHEVSVAPHHDVVDGASDEEEDHVIAVDAAPKLTLPSGSDFLFCYSVAEVTTLTETHCTARGTSRTSQLQWKNWCLGKANRKTR</sequence>
<dbReference type="OMA" id="NNENFHY"/>
<dbReference type="PROSITE" id="PS50208">
    <property type="entry name" value="CASPASE_P20"/>
    <property type="match status" value="1"/>
</dbReference>
<reference evidence="10" key="2">
    <citation type="submission" date="2025-08" db="UniProtKB">
        <authorList>
            <consortium name="Ensembl"/>
        </authorList>
    </citation>
    <scope>IDENTIFICATION</scope>
</reference>
<organism evidence="10 11">
    <name type="scientific">Ciona savignyi</name>
    <name type="common">Pacific transparent sea squirt</name>
    <dbReference type="NCBI Taxonomy" id="51511"/>
    <lineage>
        <taxon>Eukaryota</taxon>
        <taxon>Metazoa</taxon>
        <taxon>Chordata</taxon>
        <taxon>Tunicata</taxon>
        <taxon>Ascidiacea</taxon>
        <taxon>Phlebobranchia</taxon>
        <taxon>Cionidae</taxon>
        <taxon>Ciona</taxon>
    </lineage>
</organism>
<dbReference type="HOGENOM" id="CLU_036904_3_1_1"/>
<dbReference type="GO" id="GO:0004197">
    <property type="term" value="F:cysteine-type endopeptidase activity"/>
    <property type="evidence" value="ECO:0007669"/>
    <property type="project" value="InterPro"/>
</dbReference>
<dbReference type="AlphaFoldDB" id="H2YT45"/>
<dbReference type="GO" id="GO:0043525">
    <property type="term" value="P:positive regulation of neuron apoptotic process"/>
    <property type="evidence" value="ECO:0007669"/>
    <property type="project" value="TreeGrafter"/>
</dbReference>
<evidence type="ECO:0000256" key="8">
    <source>
        <dbReference type="ARBA" id="ARBA00023145"/>
    </source>
</evidence>
<dbReference type="InterPro" id="IPR016129">
    <property type="entry name" value="Caspase_his_AS"/>
</dbReference>
<evidence type="ECO:0000256" key="2">
    <source>
        <dbReference type="ARBA" id="ARBA00010134"/>
    </source>
</evidence>
<comment type="subcellular location">
    <subcellularLocation>
        <location evidence="1">Cytoplasm</location>
    </subcellularLocation>
</comment>
<dbReference type="InterPro" id="IPR001309">
    <property type="entry name" value="Pept_C14_p20"/>
</dbReference>
<dbReference type="Pfam" id="PF00656">
    <property type="entry name" value="Peptidase_C14"/>
    <property type="match status" value="1"/>
</dbReference>
<keyword evidence="5" id="KW-0053">Apoptosis</keyword>
<comment type="similarity">
    <text evidence="2">Belongs to the peptidase C14A family.</text>
</comment>
<feature type="domain" description="Caspase family p20" evidence="9">
    <location>
        <begin position="55"/>
        <end position="179"/>
    </location>
</feature>
<dbReference type="InterPro" id="IPR002398">
    <property type="entry name" value="Pept_C14"/>
</dbReference>
<dbReference type="Gene3D" id="3.40.50.1460">
    <property type="match status" value="1"/>
</dbReference>
<dbReference type="SMART" id="SM00115">
    <property type="entry name" value="CASc"/>
    <property type="match status" value="1"/>
</dbReference>
<dbReference type="Proteomes" id="UP000007875">
    <property type="component" value="Unassembled WGS sequence"/>
</dbReference>
<dbReference type="InterPro" id="IPR015917">
    <property type="entry name" value="Pept_C14A"/>
</dbReference>
<evidence type="ECO:0000256" key="7">
    <source>
        <dbReference type="ARBA" id="ARBA00022807"/>
    </source>
</evidence>
<dbReference type="PRINTS" id="PR00376">
    <property type="entry name" value="IL1BCENZYME"/>
</dbReference>
<name>H2YT45_CIOSA</name>
<dbReference type="GO" id="GO:0006508">
    <property type="term" value="P:proteolysis"/>
    <property type="evidence" value="ECO:0007669"/>
    <property type="project" value="UniProtKB-KW"/>
</dbReference>
<dbReference type="PROSITE" id="PS01121">
    <property type="entry name" value="CASPASE_HIS"/>
    <property type="match status" value="1"/>
</dbReference>
<evidence type="ECO:0000256" key="1">
    <source>
        <dbReference type="ARBA" id="ARBA00004496"/>
    </source>
</evidence>
<dbReference type="InterPro" id="IPR029030">
    <property type="entry name" value="Caspase-like_dom_sf"/>
</dbReference>
<protein>
    <recommendedName>
        <fullName evidence="9">Caspase family p20 domain-containing protein</fullName>
    </recommendedName>
</protein>
<dbReference type="GO" id="GO:0005737">
    <property type="term" value="C:cytoplasm"/>
    <property type="evidence" value="ECO:0007669"/>
    <property type="project" value="UniProtKB-SubCell"/>
</dbReference>
<keyword evidence="6" id="KW-0378">Hydrolase</keyword>
<dbReference type="GO" id="GO:0006915">
    <property type="term" value="P:apoptotic process"/>
    <property type="evidence" value="ECO:0007669"/>
    <property type="project" value="UniProtKB-KW"/>
</dbReference>
<reference evidence="10" key="3">
    <citation type="submission" date="2025-09" db="UniProtKB">
        <authorList>
            <consortium name="Ensembl"/>
        </authorList>
    </citation>
    <scope>IDENTIFICATION</scope>
</reference>
<dbReference type="PROSITE" id="PS01122">
    <property type="entry name" value="CASPASE_CYS"/>
    <property type="match status" value="1"/>
</dbReference>
<dbReference type="InterPro" id="IPR011600">
    <property type="entry name" value="Pept_C14_caspase"/>
</dbReference>
<dbReference type="Ensembl" id="ENSCSAVT00000008615.1">
    <property type="protein sequence ID" value="ENSCSAVP00000008505.1"/>
    <property type="gene ID" value="ENSCSAVG00000005050.1"/>
</dbReference>
<dbReference type="FunCoup" id="H2YT45">
    <property type="interactions" value="21"/>
</dbReference>
<dbReference type="PANTHER" id="PTHR10454">
    <property type="entry name" value="CASPASE"/>
    <property type="match status" value="1"/>
</dbReference>
<proteinExistence type="inferred from homology"/>
<dbReference type="InParanoid" id="H2YT45"/>
<keyword evidence="7" id="KW-0788">Thiol protease</keyword>
<dbReference type="eggNOG" id="KOG3573">
    <property type="taxonomic scope" value="Eukaryota"/>
</dbReference>
<evidence type="ECO:0000313" key="10">
    <source>
        <dbReference type="Ensembl" id="ENSCSAVP00000008505.1"/>
    </source>
</evidence>
<evidence type="ECO:0000256" key="5">
    <source>
        <dbReference type="ARBA" id="ARBA00022703"/>
    </source>
</evidence>
<keyword evidence="3" id="KW-0963">Cytoplasm</keyword>
<dbReference type="GeneTree" id="ENSGT00940000155140"/>
<dbReference type="InterPro" id="IPR033139">
    <property type="entry name" value="Caspase_cys_AS"/>
</dbReference>
<evidence type="ECO:0000313" key="11">
    <source>
        <dbReference type="Proteomes" id="UP000007875"/>
    </source>
</evidence>